<evidence type="ECO:0000313" key="1">
    <source>
        <dbReference type="EMBL" id="ALS20911.1"/>
    </source>
</evidence>
<organism evidence="1 2">
    <name type="scientific">Paenibacillus naphthalenovorans</name>
    <dbReference type="NCBI Taxonomy" id="162209"/>
    <lineage>
        <taxon>Bacteria</taxon>
        <taxon>Bacillati</taxon>
        <taxon>Bacillota</taxon>
        <taxon>Bacilli</taxon>
        <taxon>Bacillales</taxon>
        <taxon>Paenibacillaceae</taxon>
        <taxon>Paenibacillus</taxon>
    </lineage>
</organism>
<gene>
    <name evidence="1" type="ORF">IJ22_05240</name>
</gene>
<dbReference type="KEGG" id="pnp:IJ22_05240"/>
<dbReference type="STRING" id="162209.IJ22_05240"/>
<evidence type="ECO:0000313" key="2">
    <source>
        <dbReference type="Proteomes" id="UP000061660"/>
    </source>
</evidence>
<dbReference type="PATRIC" id="fig|162209.4.peg.556"/>
<sequence>MGIIEAVKSIAKGIGFAFISIGALPFLVIKSFVEIFH</sequence>
<dbReference type="AlphaFoldDB" id="A0A0U2MU64"/>
<accession>A0A0U2MU64</accession>
<dbReference type="EMBL" id="CP013652">
    <property type="protein sequence ID" value="ALS20911.1"/>
    <property type="molecule type" value="Genomic_DNA"/>
</dbReference>
<name>A0A0U2MU64_9BACL</name>
<dbReference type="Proteomes" id="UP000061660">
    <property type="component" value="Chromosome"/>
</dbReference>
<protein>
    <submittedName>
        <fullName evidence="1">Uncharacterized protein</fullName>
    </submittedName>
</protein>
<proteinExistence type="predicted"/>
<keyword evidence="2" id="KW-1185">Reference proteome</keyword>
<reference evidence="1 2" key="2">
    <citation type="journal article" date="2016" name="Genome Announc.">
        <title>Complete Genome Sequences of Two Interactive Moderate Thermophiles, Paenibacillus napthalenovorans 32O-Y and Paenibacillus sp. 32O-W.</title>
        <authorList>
            <person name="Butler R.R.III."/>
            <person name="Wang J."/>
            <person name="Stark B.C."/>
            <person name="Pombert J.F."/>
        </authorList>
    </citation>
    <scope>NUCLEOTIDE SEQUENCE [LARGE SCALE GENOMIC DNA]</scope>
    <source>
        <strain evidence="1 2">32O-Y</strain>
    </source>
</reference>
<reference evidence="2" key="1">
    <citation type="submission" date="2015-12" db="EMBL/GenBank/DDBJ databases">
        <title>Complete genome sequences of two moderately thermophilic Paenibacillus species.</title>
        <authorList>
            <person name="Butler R.III."/>
            <person name="Wang J."/>
            <person name="Stark B.C."/>
            <person name="Pombert J.-F."/>
        </authorList>
    </citation>
    <scope>NUCLEOTIDE SEQUENCE [LARGE SCALE GENOMIC DNA]</scope>
    <source>
        <strain evidence="2">32O-Y</strain>
    </source>
</reference>